<sequence length="125" mass="15067">MTRERESLEKNIKFQNLILKDEEKKVTSVESESSEKIEEIHFQHYCCKDWQLMMLFFYSSSMHFVIGQPEINMFTTFSTRWIKCWLLLPWLLLPRSLSISFDLSSLSFNLNFYVFCVRLFQVNSL</sequence>
<evidence type="ECO:0000313" key="2">
    <source>
        <dbReference type="EMBL" id="KAK6784362.1"/>
    </source>
</evidence>
<gene>
    <name evidence="2" type="ORF">RDI58_017817</name>
</gene>
<keyword evidence="3" id="KW-1185">Reference proteome</keyword>
<dbReference type="Proteomes" id="UP001371456">
    <property type="component" value="Unassembled WGS sequence"/>
</dbReference>
<name>A0AAN8Y9J5_SOLBU</name>
<protein>
    <submittedName>
        <fullName evidence="2">Uncharacterized protein</fullName>
    </submittedName>
</protein>
<feature type="coiled-coil region" evidence="1">
    <location>
        <begin position="5"/>
        <end position="39"/>
    </location>
</feature>
<dbReference type="EMBL" id="JBANQN010000007">
    <property type="protein sequence ID" value="KAK6784362.1"/>
    <property type="molecule type" value="Genomic_DNA"/>
</dbReference>
<comment type="caution">
    <text evidence="2">The sequence shown here is derived from an EMBL/GenBank/DDBJ whole genome shotgun (WGS) entry which is preliminary data.</text>
</comment>
<proteinExistence type="predicted"/>
<reference evidence="2 3" key="1">
    <citation type="submission" date="2024-02" db="EMBL/GenBank/DDBJ databases">
        <title>de novo genome assembly of Solanum bulbocastanum strain 11H21.</title>
        <authorList>
            <person name="Hosaka A.J."/>
        </authorList>
    </citation>
    <scope>NUCLEOTIDE SEQUENCE [LARGE SCALE GENOMIC DNA]</scope>
    <source>
        <tissue evidence="2">Young leaves</tissue>
    </source>
</reference>
<evidence type="ECO:0000313" key="3">
    <source>
        <dbReference type="Proteomes" id="UP001371456"/>
    </source>
</evidence>
<accession>A0AAN8Y9J5</accession>
<keyword evidence="1" id="KW-0175">Coiled coil</keyword>
<evidence type="ECO:0000256" key="1">
    <source>
        <dbReference type="SAM" id="Coils"/>
    </source>
</evidence>
<organism evidence="2 3">
    <name type="scientific">Solanum bulbocastanum</name>
    <name type="common">Wild potato</name>
    <dbReference type="NCBI Taxonomy" id="147425"/>
    <lineage>
        <taxon>Eukaryota</taxon>
        <taxon>Viridiplantae</taxon>
        <taxon>Streptophyta</taxon>
        <taxon>Embryophyta</taxon>
        <taxon>Tracheophyta</taxon>
        <taxon>Spermatophyta</taxon>
        <taxon>Magnoliopsida</taxon>
        <taxon>eudicotyledons</taxon>
        <taxon>Gunneridae</taxon>
        <taxon>Pentapetalae</taxon>
        <taxon>asterids</taxon>
        <taxon>lamiids</taxon>
        <taxon>Solanales</taxon>
        <taxon>Solanaceae</taxon>
        <taxon>Solanoideae</taxon>
        <taxon>Solaneae</taxon>
        <taxon>Solanum</taxon>
    </lineage>
</organism>
<dbReference type="AlphaFoldDB" id="A0AAN8Y9J5"/>